<dbReference type="SUPFAM" id="SSF88697">
    <property type="entry name" value="PUA domain-like"/>
    <property type="match status" value="1"/>
</dbReference>
<dbReference type="PANTHER" id="PTHR46732:SF8">
    <property type="entry name" value="ATP-DEPENDENT PROTEASE LA (LON) DOMAIN PROTEIN"/>
    <property type="match status" value="1"/>
</dbReference>
<dbReference type="PANTHER" id="PTHR46732">
    <property type="entry name" value="ATP-DEPENDENT PROTEASE LA (LON) DOMAIN PROTEIN"/>
    <property type="match status" value="1"/>
</dbReference>
<sequence length="234" mass="26111">MTSEHGAEQRPAEHRDLPLFPLGAVLFPGQSLPLRIFEERYRAMVEDLLDVADPTERLFGSVAIKEGYEVGEHGVQTMYRTGCLVQLVDARPSAGGGYAVDCVVRGRFRLSQVVQEQPYVVARVALVDEPRPVPGDDLLGAKARRRYESLRTELEQWRDEPILGSLPQDPEYLSWTLSARTPLPLPQRQDLLEAHTTGDRLTMLSTLIGDELRAMAAIPSLPASDIARTRWSPN</sequence>
<gene>
    <name evidence="2" type="ORF">ACFPWU_06270</name>
</gene>
<keyword evidence="3" id="KW-1185">Reference proteome</keyword>
<dbReference type="InterPro" id="IPR003111">
    <property type="entry name" value="Lon_prtase_N"/>
</dbReference>
<organism evidence="2 3">
    <name type="scientific">Nocardioides yefusunii</name>
    <dbReference type="NCBI Taxonomy" id="2500546"/>
    <lineage>
        <taxon>Bacteria</taxon>
        <taxon>Bacillati</taxon>
        <taxon>Actinomycetota</taxon>
        <taxon>Actinomycetes</taxon>
        <taxon>Propionibacteriales</taxon>
        <taxon>Nocardioidaceae</taxon>
        <taxon>Nocardioides</taxon>
    </lineage>
</organism>
<reference evidence="3" key="1">
    <citation type="journal article" date="2019" name="Int. J. Syst. Evol. Microbiol.">
        <title>The Global Catalogue of Microorganisms (GCM) 10K type strain sequencing project: providing services to taxonomists for standard genome sequencing and annotation.</title>
        <authorList>
            <consortium name="The Broad Institute Genomics Platform"/>
            <consortium name="The Broad Institute Genome Sequencing Center for Infectious Disease"/>
            <person name="Wu L."/>
            <person name="Ma J."/>
        </authorList>
    </citation>
    <scope>NUCLEOTIDE SEQUENCE [LARGE SCALE GENOMIC DNA]</scope>
    <source>
        <strain evidence="3">DFY28</strain>
    </source>
</reference>
<dbReference type="Gene3D" id="1.20.58.1480">
    <property type="match status" value="1"/>
</dbReference>
<dbReference type="SMART" id="SM00464">
    <property type="entry name" value="LON"/>
    <property type="match status" value="1"/>
</dbReference>
<dbReference type="Gene3D" id="2.30.130.40">
    <property type="entry name" value="LON domain-like"/>
    <property type="match status" value="1"/>
</dbReference>
<dbReference type="Pfam" id="PF02190">
    <property type="entry name" value="LON_substr_bdg"/>
    <property type="match status" value="1"/>
</dbReference>
<dbReference type="PROSITE" id="PS51787">
    <property type="entry name" value="LON_N"/>
    <property type="match status" value="1"/>
</dbReference>
<dbReference type="Proteomes" id="UP001596098">
    <property type="component" value="Unassembled WGS sequence"/>
</dbReference>
<dbReference type="RefSeq" id="WP_239022063.1">
    <property type="nucleotide sequence ID" value="NZ_CP034929.1"/>
</dbReference>
<protein>
    <submittedName>
        <fullName evidence="2">LON peptidase substrate-binding domain-containing protein</fullName>
    </submittedName>
</protein>
<comment type="caution">
    <text evidence="2">The sequence shown here is derived from an EMBL/GenBank/DDBJ whole genome shotgun (WGS) entry which is preliminary data.</text>
</comment>
<evidence type="ECO:0000259" key="1">
    <source>
        <dbReference type="PROSITE" id="PS51787"/>
    </source>
</evidence>
<dbReference type="InterPro" id="IPR015947">
    <property type="entry name" value="PUA-like_sf"/>
</dbReference>
<feature type="domain" description="Lon N-terminal" evidence="1">
    <location>
        <begin position="14"/>
        <end position="212"/>
    </location>
</feature>
<name>A0ABW1QW42_9ACTN</name>
<dbReference type="EMBL" id="JBHSQI010000003">
    <property type="protein sequence ID" value="MFC6153268.1"/>
    <property type="molecule type" value="Genomic_DNA"/>
</dbReference>
<evidence type="ECO:0000313" key="2">
    <source>
        <dbReference type="EMBL" id="MFC6153268.1"/>
    </source>
</evidence>
<accession>A0ABW1QW42</accession>
<evidence type="ECO:0000313" key="3">
    <source>
        <dbReference type="Proteomes" id="UP001596098"/>
    </source>
</evidence>
<dbReference type="InterPro" id="IPR046336">
    <property type="entry name" value="Lon_prtase_N_sf"/>
</dbReference>
<proteinExistence type="predicted"/>